<proteinExistence type="predicted"/>
<dbReference type="AlphaFoldDB" id="A0A7R8W1K2"/>
<reference evidence="1" key="1">
    <citation type="submission" date="2020-11" db="EMBL/GenBank/DDBJ databases">
        <authorList>
            <person name="Tran Van P."/>
        </authorList>
    </citation>
    <scope>NUCLEOTIDE SEQUENCE</scope>
</reference>
<sequence>MVGLLVSLCEDQVRPAPTEKWCYVDCPVDCEVTRWTLWNTSECLCGNTASTMMRYHNIVNRSNSSYYDFSKYDDEVPQYCELF</sequence>
<evidence type="ECO:0000313" key="1">
    <source>
        <dbReference type="EMBL" id="CAD7207325.1"/>
    </source>
</evidence>
<gene>
    <name evidence="1" type="ORF">TDIB3V08_LOCUS13473</name>
</gene>
<organism evidence="1">
    <name type="scientific">Timema douglasi</name>
    <name type="common">Walking stick</name>
    <dbReference type="NCBI Taxonomy" id="61478"/>
    <lineage>
        <taxon>Eukaryota</taxon>
        <taxon>Metazoa</taxon>
        <taxon>Ecdysozoa</taxon>
        <taxon>Arthropoda</taxon>
        <taxon>Hexapoda</taxon>
        <taxon>Insecta</taxon>
        <taxon>Pterygota</taxon>
        <taxon>Neoptera</taxon>
        <taxon>Polyneoptera</taxon>
        <taxon>Phasmatodea</taxon>
        <taxon>Timematodea</taxon>
        <taxon>Timematoidea</taxon>
        <taxon>Timematidae</taxon>
        <taxon>Timema</taxon>
    </lineage>
</organism>
<dbReference type="EMBL" id="OA598082">
    <property type="protein sequence ID" value="CAD7207325.1"/>
    <property type="molecule type" value="Genomic_DNA"/>
</dbReference>
<name>A0A7R8W1K2_TIMDO</name>
<accession>A0A7R8W1K2</accession>
<protein>
    <submittedName>
        <fullName evidence="1">Uncharacterized protein</fullName>
    </submittedName>
</protein>